<dbReference type="OrthoDB" id="5951020at2759"/>
<dbReference type="Pfam" id="PF01936">
    <property type="entry name" value="NYN"/>
    <property type="match status" value="1"/>
</dbReference>
<name>A0A7M5WQP1_9CNID</name>
<dbReference type="AlphaFoldDB" id="A0A7M5WQP1"/>
<feature type="transmembrane region" description="Helical" evidence="2">
    <location>
        <begin position="163"/>
        <end position="184"/>
    </location>
</feature>
<protein>
    <recommendedName>
        <fullName evidence="3">NYN domain-containing protein</fullName>
    </recommendedName>
</protein>
<feature type="domain" description="NYN" evidence="3">
    <location>
        <begin position="379"/>
        <end position="537"/>
    </location>
</feature>
<keyword evidence="2" id="KW-0472">Membrane</keyword>
<evidence type="ECO:0000256" key="2">
    <source>
        <dbReference type="SAM" id="Phobius"/>
    </source>
</evidence>
<dbReference type="EnsemblMetazoa" id="CLYHEMT002708.2">
    <property type="protein sequence ID" value="CLYHEMP002708.2"/>
    <property type="gene ID" value="CLYHEMG002708"/>
</dbReference>
<feature type="compositionally biased region" description="Basic residues" evidence="1">
    <location>
        <begin position="307"/>
        <end position="320"/>
    </location>
</feature>
<reference evidence="4" key="1">
    <citation type="submission" date="2021-01" db="UniProtKB">
        <authorList>
            <consortium name="EnsemblMetazoa"/>
        </authorList>
    </citation>
    <scope>IDENTIFICATION</scope>
</reference>
<accession>A0A7M5WQP1</accession>
<organism evidence="4 5">
    <name type="scientific">Clytia hemisphaerica</name>
    <dbReference type="NCBI Taxonomy" id="252671"/>
    <lineage>
        <taxon>Eukaryota</taxon>
        <taxon>Metazoa</taxon>
        <taxon>Cnidaria</taxon>
        <taxon>Hydrozoa</taxon>
        <taxon>Hydroidolina</taxon>
        <taxon>Leptothecata</taxon>
        <taxon>Obeliida</taxon>
        <taxon>Clytiidae</taxon>
        <taxon>Clytia</taxon>
    </lineage>
</organism>
<proteinExistence type="predicted"/>
<dbReference type="InterPro" id="IPR036116">
    <property type="entry name" value="FN3_sf"/>
</dbReference>
<evidence type="ECO:0000256" key="1">
    <source>
        <dbReference type="SAM" id="MobiDB-lite"/>
    </source>
</evidence>
<feature type="region of interest" description="Disordered" evidence="1">
    <location>
        <begin position="266"/>
        <end position="369"/>
    </location>
</feature>
<feature type="compositionally biased region" description="Polar residues" evidence="1">
    <location>
        <begin position="321"/>
        <end position="333"/>
    </location>
</feature>
<evidence type="ECO:0000313" key="4">
    <source>
        <dbReference type="EnsemblMetazoa" id="CLYHEMP002708.2"/>
    </source>
</evidence>
<dbReference type="Proteomes" id="UP000594262">
    <property type="component" value="Unplaced"/>
</dbReference>
<dbReference type="CDD" id="cd18724">
    <property type="entry name" value="PIN_LabA-like"/>
    <property type="match status" value="1"/>
</dbReference>
<dbReference type="GO" id="GO:0004540">
    <property type="term" value="F:RNA nuclease activity"/>
    <property type="evidence" value="ECO:0007669"/>
    <property type="project" value="InterPro"/>
</dbReference>
<dbReference type="InterPro" id="IPR021139">
    <property type="entry name" value="NYN"/>
</dbReference>
<dbReference type="RefSeq" id="XP_066929645.1">
    <property type="nucleotide sequence ID" value="XM_067073544.1"/>
</dbReference>
<feature type="compositionally biased region" description="Polar residues" evidence="1">
    <location>
        <begin position="352"/>
        <end position="368"/>
    </location>
</feature>
<sequence>MFGRRKEYFTKQYRRRALCTIILYYVTFLSAFRDDELSRTLFAESNIPRLGDYRPFAPHAQVISRNEIKIKWLPARLNHNDLVIVYELYSNQDLEYFGQDLVHVAKRLQHGREYKFQLRICNAMLPNDCSQFSFPRYQKLTDMELIEEGEMMNYQKNPMKEHYILILLLSMFFTTVLLVGLMVLKYLSYSFDGITFELSTNQIPARKDHPYIFLTNKNTKQKNSIPTIRNQLKSSKTTVYVKNNLHDDKEEQISVAARKNSAELVEEGRSAKSTSPNVEIVNENVSTKDHKSSFESNNGEGWITASPKHHTRKHQRKRNRTLSSGDNQGSKTAPTICDSLPNAGLEKHQLSHSRSNSFSGGTEDTNFPKTERNFVSDSIVVVVDNSNVFIGARETVCIAHAQQIKPKHVKLRLQQLLSVAESGRKVTRGFTAGSSPPASEQVWDVYRRHGYSVDLEERRGKDEQRVDEQLHLAIYKALVDLKPQTLVLVTGDGHKGKSRGDTSFINCAVKAVQLGWNVEVLSWKHSLSTEWMKVASKHLNKFKIINLDDYVEVLTQIERRHSKKRIDIRTG</sequence>
<dbReference type="SUPFAM" id="SSF49265">
    <property type="entry name" value="Fibronectin type III"/>
    <property type="match status" value="1"/>
</dbReference>
<dbReference type="Gene3D" id="3.40.50.1010">
    <property type="entry name" value="5'-nuclease"/>
    <property type="match status" value="1"/>
</dbReference>
<evidence type="ECO:0000259" key="3">
    <source>
        <dbReference type="Pfam" id="PF01936"/>
    </source>
</evidence>
<keyword evidence="5" id="KW-1185">Reference proteome</keyword>
<dbReference type="GeneID" id="136817204"/>
<keyword evidence="2" id="KW-0812">Transmembrane</keyword>
<keyword evidence="2" id="KW-1133">Transmembrane helix</keyword>
<evidence type="ECO:0000313" key="5">
    <source>
        <dbReference type="Proteomes" id="UP000594262"/>
    </source>
</evidence>